<name>A0A0N1P3P2_9EURO</name>
<dbReference type="EMBL" id="LFJN01000001">
    <property type="protein sequence ID" value="KPI45765.1"/>
    <property type="molecule type" value="Genomic_DNA"/>
</dbReference>
<feature type="compositionally biased region" description="Basic and acidic residues" evidence="1">
    <location>
        <begin position="96"/>
        <end position="108"/>
    </location>
</feature>
<evidence type="ECO:0000313" key="3">
    <source>
        <dbReference type="Proteomes" id="UP000038010"/>
    </source>
</evidence>
<dbReference type="RefSeq" id="XP_018005728.1">
    <property type="nucleotide sequence ID" value="XM_018144888.1"/>
</dbReference>
<accession>A0A0N1P3P2</accession>
<protein>
    <submittedName>
        <fullName evidence="2">Uncharacterized protein</fullName>
    </submittedName>
</protein>
<evidence type="ECO:0000313" key="2">
    <source>
        <dbReference type="EMBL" id="KPI45765.1"/>
    </source>
</evidence>
<keyword evidence="3" id="KW-1185">Reference proteome</keyword>
<dbReference type="GeneID" id="28736758"/>
<dbReference type="AlphaFoldDB" id="A0A0N1P3P2"/>
<comment type="caution">
    <text evidence="2">The sequence shown here is derived from an EMBL/GenBank/DDBJ whole genome shotgun (WGS) entry which is preliminary data.</text>
</comment>
<dbReference type="Proteomes" id="UP000038010">
    <property type="component" value="Unassembled WGS sequence"/>
</dbReference>
<evidence type="ECO:0000256" key="1">
    <source>
        <dbReference type="SAM" id="MobiDB-lite"/>
    </source>
</evidence>
<dbReference type="VEuPathDB" id="FungiDB:AB675_472"/>
<feature type="region of interest" description="Disordered" evidence="1">
    <location>
        <begin position="53"/>
        <end position="123"/>
    </location>
</feature>
<sequence length="123" mass="12797">MALREHFPKIFVGVVGAIGVATYMGTRPPKPVGTPSANPLKTPGVANIEGAYQKGGATSTHTKAYGGTTLGQKDDVMKENSATARPKGMDFEGAGDEQRRHGSEKGKPGEAFTGMNYGTSKGK</sequence>
<organism evidence="2 3">
    <name type="scientific">Cyphellophora attinorum</name>
    <dbReference type="NCBI Taxonomy" id="1664694"/>
    <lineage>
        <taxon>Eukaryota</taxon>
        <taxon>Fungi</taxon>
        <taxon>Dikarya</taxon>
        <taxon>Ascomycota</taxon>
        <taxon>Pezizomycotina</taxon>
        <taxon>Eurotiomycetes</taxon>
        <taxon>Chaetothyriomycetidae</taxon>
        <taxon>Chaetothyriales</taxon>
        <taxon>Cyphellophoraceae</taxon>
        <taxon>Cyphellophora</taxon>
    </lineage>
</organism>
<gene>
    <name evidence="2" type="ORF">AB675_472</name>
</gene>
<reference evidence="2 3" key="1">
    <citation type="submission" date="2015-06" db="EMBL/GenBank/DDBJ databases">
        <title>Draft genome of the ant-associated black yeast Phialophora attae CBS 131958.</title>
        <authorList>
            <person name="Moreno L.F."/>
            <person name="Stielow B.J."/>
            <person name="de Hoog S."/>
            <person name="Vicente V.A."/>
            <person name="Weiss V.A."/>
            <person name="de Vries M."/>
            <person name="Cruz L.M."/>
            <person name="Souza E.M."/>
        </authorList>
    </citation>
    <scope>NUCLEOTIDE SEQUENCE [LARGE SCALE GENOMIC DNA]</scope>
    <source>
        <strain evidence="2 3">CBS 131958</strain>
    </source>
</reference>
<dbReference type="OrthoDB" id="5373857at2759"/>
<proteinExistence type="predicted"/>